<name>A0A445MTJ9_9BACT</name>
<keyword evidence="4" id="KW-0479">Metal-binding</keyword>
<dbReference type="GO" id="GO:0008897">
    <property type="term" value="F:holo-[acyl-carrier-protein] synthase activity"/>
    <property type="evidence" value="ECO:0007669"/>
    <property type="project" value="InterPro"/>
</dbReference>
<evidence type="ECO:0000313" key="7">
    <source>
        <dbReference type="EMBL" id="SPD72742.1"/>
    </source>
</evidence>
<dbReference type="SUPFAM" id="SSF56214">
    <property type="entry name" value="4'-phosphopantetheinyl transferase"/>
    <property type="match status" value="2"/>
</dbReference>
<evidence type="ECO:0000256" key="3">
    <source>
        <dbReference type="ARBA" id="ARBA00022679"/>
    </source>
</evidence>
<evidence type="ECO:0000256" key="2">
    <source>
        <dbReference type="ARBA" id="ARBA00010990"/>
    </source>
</evidence>
<accession>A0A445MTJ9</accession>
<comment type="cofactor">
    <cofactor evidence="1">
        <name>Mg(2+)</name>
        <dbReference type="ChEBI" id="CHEBI:18420"/>
    </cofactor>
</comment>
<evidence type="ECO:0000259" key="6">
    <source>
        <dbReference type="Pfam" id="PF01648"/>
    </source>
</evidence>
<proteinExistence type="inferred from homology"/>
<gene>
    <name evidence="7" type="ORF">PITCH_A1510031</name>
</gene>
<keyword evidence="3" id="KW-0808">Transferase</keyword>
<keyword evidence="5" id="KW-0460">Magnesium</keyword>
<protein>
    <recommendedName>
        <fullName evidence="6">4'-phosphopantetheinyl transferase domain-containing protein</fullName>
    </recommendedName>
</protein>
<dbReference type="Pfam" id="PF01648">
    <property type="entry name" value="ACPS"/>
    <property type="match status" value="1"/>
</dbReference>
<dbReference type="GO" id="GO:0005829">
    <property type="term" value="C:cytosol"/>
    <property type="evidence" value="ECO:0007669"/>
    <property type="project" value="TreeGrafter"/>
</dbReference>
<dbReference type="GO" id="GO:0019878">
    <property type="term" value="P:lysine biosynthetic process via aminoadipic acid"/>
    <property type="evidence" value="ECO:0007669"/>
    <property type="project" value="TreeGrafter"/>
</dbReference>
<dbReference type="PANTHER" id="PTHR12215:SF10">
    <property type="entry name" value="L-AMINOADIPATE-SEMIALDEHYDE DEHYDROGENASE-PHOSPHOPANTETHEINYL TRANSFERASE"/>
    <property type="match status" value="1"/>
</dbReference>
<organism evidence="7">
    <name type="scientific">uncultured Desulfobacterium sp</name>
    <dbReference type="NCBI Taxonomy" id="201089"/>
    <lineage>
        <taxon>Bacteria</taxon>
        <taxon>Pseudomonadati</taxon>
        <taxon>Thermodesulfobacteriota</taxon>
        <taxon>Desulfobacteria</taxon>
        <taxon>Desulfobacterales</taxon>
        <taxon>Desulfobacteriaceae</taxon>
        <taxon>Desulfobacterium</taxon>
        <taxon>environmental samples</taxon>
    </lineage>
</organism>
<dbReference type="InterPro" id="IPR008278">
    <property type="entry name" value="4-PPantetheinyl_Trfase_dom"/>
</dbReference>
<dbReference type="Gene3D" id="3.90.470.20">
    <property type="entry name" value="4'-phosphopantetheinyl transferase domain"/>
    <property type="match status" value="2"/>
</dbReference>
<sequence>MDYSFNSENITPQTLEKNNVHVWRMSLDIDLKRLESFMRILADDERARAQRIRIENVKSHYVAARGFLRTILSAYTSRPPEDLEFQYNQYGKPSLSGSDLKGISFNMSHSHGSALYGIALERNLGVDIEKVRENMPHIKIAERFFSSKEYEALLTLPPHQQIPAFFNCWTRKEAYLKARGEGISSSLSNFSVSFLPGEPPALLDHPLGLQETSGWTFMNIDVGPDYKGAVVVEGLGDSKALKMFTQDQLTP</sequence>
<dbReference type="InterPro" id="IPR037143">
    <property type="entry name" value="4-PPantetheinyl_Trfase_dom_sf"/>
</dbReference>
<dbReference type="PANTHER" id="PTHR12215">
    <property type="entry name" value="PHOSPHOPANTETHEINE TRANSFERASE"/>
    <property type="match status" value="1"/>
</dbReference>
<dbReference type="NCBIfam" id="TIGR00556">
    <property type="entry name" value="pantethn_trn"/>
    <property type="match status" value="1"/>
</dbReference>
<dbReference type="EMBL" id="OJIN01000059">
    <property type="protein sequence ID" value="SPD72742.1"/>
    <property type="molecule type" value="Genomic_DNA"/>
</dbReference>
<dbReference type="GO" id="GO:0006633">
    <property type="term" value="P:fatty acid biosynthetic process"/>
    <property type="evidence" value="ECO:0007669"/>
    <property type="project" value="InterPro"/>
</dbReference>
<dbReference type="InterPro" id="IPR050559">
    <property type="entry name" value="P-Pant_transferase_sf"/>
</dbReference>
<dbReference type="AlphaFoldDB" id="A0A445MTJ9"/>
<evidence type="ECO:0000256" key="5">
    <source>
        <dbReference type="ARBA" id="ARBA00022842"/>
    </source>
</evidence>
<comment type="similarity">
    <text evidence="2">Belongs to the P-Pant transferase superfamily. Gsp/Sfp/HetI/AcpT family.</text>
</comment>
<feature type="domain" description="4'-phosphopantetheinyl transferase" evidence="6">
    <location>
        <begin position="124"/>
        <end position="217"/>
    </location>
</feature>
<evidence type="ECO:0000256" key="4">
    <source>
        <dbReference type="ARBA" id="ARBA00022723"/>
    </source>
</evidence>
<dbReference type="GO" id="GO:0000287">
    <property type="term" value="F:magnesium ion binding"/>
    <property type="evidence" value="ECO:0007669"/>
    <property type="project" value="InterPro"/>
</dbReference>
<reference evidence="7" key="1">
    <citation type="submission" date="2018-01" db="EMBL/GenBank/DDBJ databases">
        <authorList>
            <person name="Regsiter A."/>
            <person name="William W."/>
        </authorList>
    </citation>
    <scope>NUCLEOTIDE SEQUENCE</scope>
    <source>
        <strain evidence="7">TRIP AH-1</strain>
    </source>
</reference>
<evidence type="ECO:0000256" key="1">
    <source>
        <dbReference type="ARBA" id="ARBA00001946"/>
    </source>
</evidence>
<dbReference type="InterPro" id="IPR004568">
    <property type="entry name" value="Ppantetheine-prot_Trfase_dom"/>
</dbReference>